<dbReference type="AlphaFoldDB" id="A0A840UD49"/>
<comment type="caution">
    <text evidence="6">The sequence shown here is derived from an EMBL/GenBank/DDBJ whole genome shotgun (WGS) entry which is preliminary data.</text>
</comment>
<evidence type="ECO:0000313" key="6">
    <source>
        <dbReference type="EMBL" id="MBB5321270.1"/>
    </source>
</evidence>
<feature type="compositionally biased region" description="Polar residues" evidence="4">
    <location>
        <begin position="414"/>
        <end position="426"/>
    </location>
</feature>
<dbReference type="CDD" id="cd17470">
    <property type="entry name" value="T3SS_Flik_C"/>
    <property type="match status" value="1"/>
</dbReference>
<feature type="region of interest" description="Disordered" evidence="4">
    <location>
        <begin position="1"/>
        <end position="146"/>
    </location>
</feature>
<evidence type="ECO:0000313" key="7">
    <source>
        <dbReference type="Proteomes" id="UP000591735"/>
    </source>
</evidence>
<dbReference type="InterPro" id="IPR052563">
    <property type="entry name" value="FliK"/>
</dbReference>
<feature type="compositionally biased region" description="Basic and acidic residues" evidence="4">
    <location>
        <begin position="26"/>
        <end position="79"/>
    </location>
</feature>
<keyword evidence="3" id="KW-1005">Bacterial flagellum biogenesis</keyword>
<dbReference type="Proteomes" id="UP000591735">
    <property type="component" value="Unassembled WGS sequence"/>
</dbReference>
<evidence type="ECO:0000256" key="2">
    <source>
        <dbReference type="ARBA" id="ARBA00009149"/>
    </source>
</evidence>
<dbReference type="Pfam" id="PF02120">
    <property type="entry name" value="Flg_hook"/>
    <property type="match status" value="1"/>
</dbReference>
<keyword evidence="6" id="KW-0969">Cilium</keyword>
<feature type="compositionally biased region" description="Basic and acidic residues" evidence="4">
    <location>
        <begin position="88"/>
        <end position="121"/>
    </location>
</feature>
<keyword evidence="6" id="KW-0282">Flagellum</keyword>
<dbReference type="InterPro" id="IPR021136">
    <property type="entry name" value="Flagellar_hook_control-like_C"/>
</dbReference>
<evidence type="ECO:0000256" key="1">
    <source>
        <dbReference type="ARBA" id="ARBA00003944"/>
    </source>
</evidence>
<sequence length="426" mass="44325">MPQTILPQTPASGAPQDSQSARSSSHGRDAGASESRFDEVSRAEQQRLEQKKHEQKQADRREEDARAREKDEASRREQSDQAAASDNDDNRRVSDSDQGKDKEAQGASEKTDKDSTTRETAHTSASSDEVREDSQAASAGKGADEEAAPLTFAALQSLLMPSGTQAAAAGSAAAGVTGNAGAVMATTGNLIRPGMPSGQSGLLAGLQADAGSGKGLPPGAQLTDLLSANVSHDSSRPVDPTTLLASSRFQGSLDQAAQQAAQPGKLNPEASVPLRSYATSVDVPVGQAEWGDKVMGKLSWLTARNMSVAEIHLTPPDMGPMEVKVKVHNDQASVTVHAANPIVREQLENHSHRLRDMLSEQGLSLGQFDVSDQAGQQAGTGDEGTAEGGSAGSSGTLAGSDDGDMDDPAPVQQLDLTWNGQVDTFA</sequence>
<name>A0A840UD49_9GAMM</name>
<feature type="region of interest" description="Disordered" evidence="4">
    <location>
        <begin position="373"/>
        <end position="426"/>
    </location>
</feature>
<dbReference type="EMBL" id="JACHFE010000004">
    <property type="protein sequence ID" value="MBB5321270.1"/>
    <property type="molecule type" value="Genomic_DNA"/>
</dbReference>
<proteinExistence type="inferred from homology"/>
<comment type="similarity">
    <text evidence="2">Belongs to the FliK family.</text>
</comment>
<evidence type="ECO:0000259" key="5">
    <source>
        <dbReference type="Pfam" id="PF02120"/>
    </source>
</evidence>
<dbReference type="PANTHER" id="PTHR37533:SF2">
    <property type="entry name" value="FLAGELLAR HOOK-LENGTH CONTROL PROTEIN"/>
    <property type="match status" value="1"/>
</dbReference>
<protein>
    <submittedName>
        <fullName evidence="6">Flagellar hook-length control protein FliK</fullName>
    </submittedName>
</protein>
<keyword evidence="7" id="KW-1185">Reference proteome</keyword>
<dbReference type="RefSeq" id="WP_183702381.1">
    <property type="nucleotide sequence ID" value="NZ_JACHFE010000004.1"/>
</dbReference>
<keyword evidence="6" id="KW-0966">Cell projection</keyword>
<organism evidence="6 7">
    <name type="scientific">Marinobacter oulmenensis</name>
    <dbReference type="NCBI Taxonomy" id="643747"/>
    <lineage>
        <taxon>Bacteria</taxon>
        <taxon>Pseudomonadati</taxon>
        <taxon>Pseudomonadota</taxon>
        <taxon>Gammaproteobacteria</taxon>
        <taxon>Pseudomonadales</taxon>
        <taxon>Marinobacteraceae</taxon>
        <taxon>Marinobacter</taxon>
    </lineage>
</organism>
<reference evidence="6 7" key="1">
    <citation type="submission" date="2020-08" db="EMBL/GenBank/DDBJ databases">
        <title>Genomic Encyclopedia of Type Strains, Phase IV (KMG-IV): sequencing the most valuable type-strain genomes for metagenomic binning, comparative biology and taxonomic classification.</title>
        <authorList>
            <person name="Goeker M."/>
        </authorList>
    </citation>
    <scope>NUCLEOTIDE SEQUENCE [LARGE SCALE GENOMIC DNA]</scope>
    <source>
        <strain evidence="6 7">DSM 22359</strain>
    </source>
</reference>
<comment type="function">
    <text evidence="1">Controls the length of the flagellar hook.</text>
</comment>
<evidence type="ECO:0000256" key="4">
    <source>
        <dbReference type="SAM" id="MobiDB-lite"/>
    </source>
</evidence>
<dbReference type="GO" id="GO:0044780">
    <property type="term" value="P:bacterial-type flagellum assembly"/>
    <property type="evidence" value="ECO:0007669"/>
    <property type="project" value="InterPro"/>
</dbReference>
<accession>A0A840UD49</accession>
<dbReference type="PANTHER" id="PTHR37533">
    <property type="entry name" value="FLAGELLAR HOOK-LENGTH CONTROL PROTEIN"/>
    <property type="match status" value="1"/>
</dbReference>
<feature type="domain" description="Flagellar hook-length control protein-like C-terminal" evidence="5">
    <location>
        <begin position="300"/>
        <end position="378"/>
    </location>
</feature>
<dbReference type="Gene3D" id="3.30.750.140">
    <property type="match status" value="1"/>
</dbReference>
<evidence type="ECO:0000256" key="3">
    <source>
        <dbReference type="ARBA" id="ARBA00022795"/>
    </source>
</evidence>
<gene>
    <name evidence="6" type="ORF">HNR38_001759</name>
</gene>
<dbReference type="InterPro" id="IPR038610">
    <property type="entry name" value="FliK-like_C_sf"/>
</dbReference>
<dbReference type="GO" id="GO:0009424">
    <property type="term" value="C:bacterial-type flagellum hook"/>
    <property type="evidence" value="ECO:0007669"/>
    <property type="project" value="InterPro"/>
</dbReference>
<dbReference type="PRINTS" id="PR01007">
    <property type="entry name" value="FLGHOOKFLIK"/>
</dbReference>
<feature type="compositionally biased region" description="Polar residues" evidence="4">
    <location>
        <begin position="1"/>
        <end position="24"/>
    </location>
</feature>
<dbReference type="InterPro" id="IPR001635">
    <property type="entry name" value="Flag_hook_Flik"/>
</dbReference>